<dbReference type="EMBL" id="BAAASK010000044">
    <property type="protein sequence ID" value="GAA2703790.1"/>
    <property type="molecule type" value="Genomic_DNA"/>
</dbReference>
<sequence length="337" mass="34314">MLRKQVDAVPELPVGARLMVPVMAATGGSGRTTVARLLGAGLALSGSTVVLDLAPRLSSPWPALLAGRNAGGLAALPPDRPLTRSAVQQACVVQRTRAVGADADGAAWHLLSDGQEWHKRPLDLPENPAAWYQLAAIGGWQAVVADTVHLLAHDLLAARCVGQTGRTRGWYDLPFAVPVLCAAATAQGMRSLQQAVMVLHAEGLPLQRTVVALVATGDGRPPVAVRAGAAMLSSRTAAVVQVPHDPQVHAHSLAAARLRQRTLQAGARLTGAVLAAAHAAWGHPLPDAPHPAAVTPAPRPAPAIPDSSATSATAAASFAVAGPGTQALATTPAVTAS</sequence>
<evidence type="ECO:0008006" key="4">
    <source>
        <dbReference type="Google" id="ProtNLM"/>
    </source>
</evidence>
<evidence type="ECO:0000313" key="2">
    <source>
        <dbReference type="EMBL" id="GAA2703790.1"/>
    </source>
</evidence>
<comment type="caution">
    <text evidence="2">The sequence shown here is derived from an EMBL/GenBank/DDBJ whole genome shotgun (WGS) entry which is preliminary data.</text>
</comment>
<proteinExistence type="predicted"/>
<reference evidence="2 3" key="1">
    <citation type="journal article" date="2019" name="Int. J. Syst. Evol. Microbiol.">
        <title>The Global Catalogue of Microorganisms (GCM) 10K type strain sequencing project: providing services to taxonomists for standard genome sequencing and annotation.</title>
        <authorList>
            <consortium name="The Broad Institute Genomics Platform"/>
            <consortium name="The Broad Institute Genome Sequencing Center for Infectious Disease"/>
            <person name="Wu L."/>
            <person name="Ma J."/>
        </authorList>
    </citation>
    <scope>NUCLEOTIDE SEQUENCE [LARGE SCALE GENOMIC DNA]</scope>
    <source>
        <strain evidence="2 3">JCM 4531</strain>
    </source>
</reference>
<feature type="region of interest" description="Disordered" evidence="1">
    <location>
        <begin position="287"/>
        <end position="308"/>
    </location>
</feature>
<protein>
    <recommendedName>
        <fullName evidence="4">MinD-like ATPase involved in chromosome partitioning or flagellar assembly</fullName>
    </recommendedName>
</protein>
<evidence type="ECO:0000256" key="1">
    <source>
        <dbReference type="SAM" id="MobiDB-lite"/>
    </source>
</evidence>
<dbReference type="Proteomes" id="UP001499989">
    <property type="component" value="Unassembled WGS sequence"/>
</dbReference>
<accession>A0ABN3TIM8</accession>
<name>A0ABN3TIM8_9ACTN</name>
<dbReference type="InterPro" id="IPR027417">
    <property type="entry name" value="P-loop_NTPase"/>
</dbReference>
<keyword evidence="3" id="KW-1185">Reference proteome</keyword>
<dbReference type="RefSeq" id="WP_259332940.1">
    <property type="nucleotide sequence ID" value="NZ_BAAASK010000044.1"/>
</dbReference>
<gene>
    <name evidence="2" type="ORF">GCM10010310_76740</name>
</gene>
<evidence type="ECO:0000313" key="3">
    <source>
        <dbReference type="Proteomes" id="UP001499989"/>
    </source>
</evidence>
<organism evidence="2 3">
    <name type="scientific">Streptomyces violaceolatus</name>
    <dbReference type="NCBI Taxonomy" id="67378"/>
    <lineage>
        <taxon>Bacteria</taxon>
        <taxon>Bacillati</taxon>
        <taxon>Actinomycetota</taxon>
        <taxon>Actinomycetes</taxon>
        <taxon>Kitasatosporales</taxon>
        <taxon>Streptomycetaceae</taxon>
        <taxon>Streptomyces</taxon>
        <taxon>Streptomyces violaceoruber group</taxon>
    </lineage>
</organism>
<dbReference type="Gene3D" id="3.40.50.300">
    <property type="entry name" value="P-loop containing nucleotide triphosphate hydrolases"/>
    <property type="match status" value="1"/>
</dbReference>